<dbReference type="Proteomes" id="UP000249239">
    <property type="component" value="Unassembled WGS sequence"/>
</dbReference>
<reference evidence="2 3" key="1">
    <citation type="submission" date="2018-06" db="EMBL/GenBank/DDBJ databases">
        <title>Genomic Encyclopedia of Archaeal and Bacterial Type Strains, Phase II (KMG-II): from individual species to whole genera.</title>
        <authorList>
            <person name="Goeker M."/>
        </authorList>
    </citation>
    <scope>NUCLEOTIDE SEQUENCE [LARGE SCALE GENOMIC DNA]</scope>
    <source>
        <strain evidence="2 3">DSM 6779</strain>
    </source>
</reference>
<evidence type="ECO:0000313" key="3">
    <source>
        <dbReference type="Proteomes" id="UP000249239"/>
    </source>
</evidence>
<protein>
    <recommendedName>
        <fullName evidence="4">Outer membrane protein with beta-barrel domain</fullName>
    </recommendedName>
</protein>
<gene>
    <name evidence="2" type="ORF">LX69_00691</name>
</gene>
<feature type="signal peptide" evidence="1">
    <location>
        <begin position="1"/>
        <end position="18"/>
    </location>
</feature>
<comment type="caution">
    <text evidence="2">The sequence shown here is derived from an EMBL/GenBank/DDBJ whole genome shotgun (WGS) entry which is preliminary data.</text>
</comment>
<sequence length="228" mass="25099">MRFIFTIALIFAAISASARRPDGVWFGGGLGLSMPSNLGNKASTLGFSTVAVPGFQAQAEGRWFYASRLSLGGALSASFLAQNDDFWVLRNKGRVSASYTMLSAVAKGHYYFSDDAFRPFAGMSFGVGWLSNSLNYESSLSGTLVDNSIDYINRQFKPLFSPEVGFVMEASPKTFFYVTCAFVVLPDMRPEYVPVTDVYGYTADVVVQNPHGNQNHFNFTIGLLFKWD</sequence>
<dbReference type="SUPFAM" id="SSF56925">
    <property type="entry name" value="OMPA-like"/>
    <property type="match status" value="1"/>
</dbReference>
<dbReference type="OrthoDB" id="1119625at2"/>
<keyword evidence="3" id="KW-1185">Reference proteome</keyword>
<dbReference type="InterPro" id="IPR011250">
    <property type="entry name" value="OMP/PagP_B-barrel"/>
</dbReference>
<name>A0A2W7NS29_9BACT</name>
<dbReference type="AlphaFoldDB" id="A0A2W7NS29"/>
<evidence type="ECO:0008006" key="4">
    <source>
        <dbReference type="Google" id="ProtNLM"/>
    </source>
</evidence>
<proteinExistence type="predicted"/>
<dbReference type="EMBL" id="QKZK01000004">
    <property type="protein sequence ID" value="PZX19424.1"/>
    <property type="molecule type" value="Genomic_DNA"/>
</dbReference>
<feature type="chain" id="PRO_5016164740" description="Outer membrane protein with beta-barrel domain" evidence="1">
    <location>
        <begin position="19"/>
        <end position="228"/>
    </location>
</feature>
<evidence type="ECO:0000256" key="1">
    <source>
        <dbReference type="SAM" id="SignalP"/>
    </source>
</evidence>
<accession>A0A2W7NS29</accession>
<evidence type="ECO:0000313" key="2">
    <source>
        <dbReference type="EMBL" id="PZX19424.1"/>
    </source>
</evidence>
<keyword evidence="1" id="KW-0732">Signal</keyword>
<dbReference type="RefSeq" id="WP_111444409.1">
    <property type="nucleotide sequence ID" value="NZ_QKZK01000004.1"/>
</dbReference>
<organism evidence="2 3">
    <name type="scientific">Breznakibacter xylanolyticus</name>
    <dbReference type="NCBI Taxonomy" id="990"/>
    <lineage>
        <taxon>Bacteria</taxon>
        <taxon>Pseudomonadati</taxon>
        <taxon>Bacteroidota</taxon>
        <taxon>Bacteroidia</taxon>
        <taxon>Marinilabiliales</taxon>
        <taxon>Marinilabiliaceae</taxon>
        <taxon>Breznakibacter</taxon>
    </lineage>
</organism>